<dbReference type="Proteomes" id="UP000597989">
    <property type="component" value="Unassembled WGS sequence"/>
</dbReference>
<organism evidence="2 3">
    <name type="scientific">Saccharopolyspora thermophila</name>
    <dbReference type="NCBI Taxonomy" id="89367"/>
    <lineage>
        <taxon>Bacteria</taxon>
        <taxon>Bacillati</taxon>
        <taxon>Actinomycetota</taxon>
        <taxon>Actinomycetes</taxon>
        <taxon>Pseudonocardiales</taxon>
        <taxon>Pseudonocardiaceae</taxon>
        <taxon>Saccharopolyspora</taxon>
    </lineage>
</organism>
<gene>
    <name evidence="2" type="ORF">GCM10011581_35270</name>
</gene>
<accession>A0A917NER1</accession>
<dbReference type="AlphaFoldDB" id="A0A917NER1"/>
<reference evidence="2 3" key="1">
    <citation type="journal article" date="2014" name="Int. J. Syst. Evol. Microbiol.">
        <title>Complete genome sequence of Corynebacterium casei LMG S-19264T (=DSM 44701T), isolated from a smear-ripened cheese.</title>
        <authorList>
            <consortium name="US DOE Joint Genome Institute (JGI-PGF)"/>
            <person name="Walter F."/>
            <person name="Albersmeier A."/>
            <person name="Kalinowski J."/>
            <person name="Ruckert C."/>
        </authorList>
    </citation>
    <scope>NUCLEOTIDE SEQUENCE [LARGE SCALE GENOMIC DNA]</scope>
    <source>
        <strain evidence="2 3">CGMCC 4.7206</strain>
    </source>
</reference>
<dbReference type="EMBL" id="BMMT01000012">
    <property type="protein sequence ID" value="GGI95130.1"/>
    <property type="molecule type" value="Genomic_DNA"/>
</dbReference>
<name>A0A917NER1_9PSEU</name>
<feature type="compositionally biased region" description="Basic and acidic residues" evidence="1">
    <location>
        <begin position="32"/>
        <end position="49"/>
    </location>
</feature>
<evidence type="ECO:0000256" key="1">
    <source>
        <dbReference type="SAM" id="MobiDB-lite"/>
    </source>
</evidence>
<evidence type="ECO:0000313" key="3">
    <source>
        <dbReference type="Proteomes" id="UP000597989"/>
    </source>
</evidence>
<sequence>MAWVERRGDGFRVRYSLNDGTIFTENGFTTRQEADNRAADVESDQRRRQFTDPRLAQTTIDEWIRA</sequence>
<evidence type="ECO:0000313" key="2">
    <source>
        <dbReference type="EMBL" id="GGI95130.1"/>
    </source>
</evidence>
<feature type="region of interest" description="Disordered" evidence="1">
    <location>
        <begin position="30"/>
        <end position="49"/>
    </location>
</feature>
<protein>
    <recommendedName>
        <fullName evidence="4">DUF1508 domain-containing protein</fullName>
    </recommendedName>
</protein>
<comment type="caution">
    <text evidence="2">The sequence shown here is derived from an EMBL/GenBank/DDBJ whole genome shotgun (WGS) entry which is preliminary data.</text>
</comment>
<proteinExistence type="predicted"/>
<evidence type="ECO:0008006" key="4">
    <source>
        <dbReference type="Google" id="ProtNLM"/>
    </source>
</evidence>